<sequence length="250" mass="26096">MMVWWGVRYEEVTEPYFCEKGIKTSAQVAPTKRIGSVDAGGRVVVTYRITARPRFRVKLAACGGRAAAVARSVAPEIVFGRGRTLSGAASQSPCGRARAPAKRYAYFGRVRAPGRVGRAARALAAVLWWWCVALLRLVALCAPPPGPPGPGAPPPPSARAAEDAPSAAACASAPSNSTETESTPPPPPPAAPEPPDPPAHTEWWWAGACVGAAVLLCAAAGALARPHLRRRHAAAAAAAANPVSRWHLFL</sequence>
<reference evidence="1 2" key="1">
    <citation type="journal article" date="2021" name="Front. Genet.">
        <title>Chromosome-Level Genome Assembly Reveals Significant Gene Expansion in the Toll and IMD Signaling Pathways of Dendrolimus kikuchii.</title>
        <authorList>
            <person name="Zhou J."/>
            <person name="Wu P."/>
            <person name="Xiong Z."/>
            <person name="Liu N."/>
            <person name="Zhao N."/>
            <person name="Ji M."/>
            <person name="Qiu Y."/>
            <person name="Yang B."/>
        </authorList>
    </citation>
    <scope>NUCLEOTIDE SEQUENCE [LARGE SCALE GENOMIC DNA]</scope>
    <source>
        <strain evidence="1">Ann1</strain>
    </source>
</reference>
<keyword evidence="2" id="KW-1185">Reference proteome</keyword>
<dbReference type="Proteomes" id="UP000824533">
    <property type="component" value="Linkage Group LG10"/>
</dbReference>
<evidence type="ECO:0000313" key="1">
    <source>
        <dbReference type="EMBL" id="KAJ0178255.1"/>
    </source>
</evidence>
<evidence type="ECO:0000313" key="2">
    <source>
        <dbReference type="Proteomes" id="UP000824533"/>
    </source>
</evidence>
<gene>
    <name evidence="1" type="ORF">K1T71_006078</name>
</gene>
<name>A0ACC1D357_9NEOP</name>
<comment type="caution">
    <text evidence="1">The sequence shown here is derived from an EMBL/GenBank/DDBJ whole genome shotgun (WGS) entry which is preliminary data.</text>
</comment>
<accession>A0ACC1D357</accession>
<dbReference type="EMBL" id="CM034396">
    <property type="protein sequence ID" value="KAJ0178255.1"/>
    <property type="molecule type" value="Genomic_DNA"/>
</dbReference>
<protein>
    <submittedName>
        <fullName evidence="1">Uncharacterized protein</fullName>
    </submittedName>
</protein>
<organism evidence="1 2">
    <name type="scientific">Dendrolimus kikuchii</name>
    <dbReference type="NCBI Taxonomy" id="765133"/>
    <lineage>
        <taxon>Eukaryota</taxon>
        <taxon>Metazoa</taxon>
        <taxon>Ecdysozoa</taxon>
        <taxon>Arthropoda</taxon>
        <taxon>Hexapoda</taxon>
        <taxon>Insecta</taxon>
        <taxon>Pterygota</taxon>
        <taxon>Neoptera</taxon>
        <taxon>Endopterygota</taxon>
        <taxon>Lepidoptera</taxon>
        <taxon>Glossata</taxon>
        <taxon>Ditrysia</taxon>
        <taxon>Bombycoidea</taxon>
        <taxon>Lasiocampidae</taxon>
        <taxon>Dendrolimus</taxon>
    </lineage>
</organism>
<proteinExistence type="predicted"/>